<feature type="short sequence motif" description="GXGXXG" evidence="4">
    <location>
        <begin position="12"/>
        <end position="17"/>
    </location>
</feature>
<proteinExistence type="predicted"/>
<evidence type="ECO:0000313" key="6">
    <source>
        <dbReference type="EMBL" id="QIK77265.1"/>
    </source>
</evidence>
<dbReference type="SUPFAM" id="SSF52151">
    <property type="entry name" value="FabD/lysophospholipase-like"/>
    <property type="match status" value="1"/>
</dbReference>
<dbReference type="Pfam" id="PF01734">
    <property type="entry name" value="Patatin"/>
    <property type="match status" value="1"/>
</dbReference>
<dbReference type="PANTHER" id="PTHR14226:SF57">
    <property type="entry name" value="BLR7027 PROTEIN"/>
    <property type="match status" value="1"/>
</dbReference>
<dbReference type="InterPro" id="IPR002641">
    <property type="entry name" value="PNPLA_dom"/>
</dbReference>
<dbReference type="InterPro" id="IPR050301">
    <property type="entry name" value="NTE"/>
</dbReference>
<dbReference type="Proteomes" id="UP000502035">
    <property type="component" value="Chromosome"/>
</dbReference>
<dbReference type="AlphaFoldDB" id="A0A6G7YKK6"/>
<dbReference type="EMBL" id="CP049866">
    <property type="protein sequence ID" value="QIK77265.1"/>
    <property type="molecule type" value="Genomic_DNA"/>
</dbReference>
<accession>A0A6G7YKK6</accession>
<reference evidence="6 7" key="1">
    <citation type="submission" date="2020-03" db="EMBL/GenBank/DDBJ databases">
        <title>Nocardioides sp. nov., isolated from fish.</title>
        <authorList>
            <person name="Hyun D.-W."/>
            <person name="Bae J.-W."/>
        </authorList>
    </citation>
    <scope>NUCLEOTIDE SEQUENCE [LARGE SCALE GENOMIC DNA]</scope>
    <source>
        <strain evidence="6 7">HDW12A</strain>
    </source>
</reference>
<feature type="short sequence motif" description="GXSXG" evidence="4">
    <location>
        <begin position="43"/>
        <end position="47"/>
    </location>
</feature>
<evidence type="ECO:0000256" key="1">
    <source>
        <dbReference type="ARBA" id="ARBA00022801"/>
    </source>
</evidence>
<feature type="domain" description="PNPLA" evidence="5">
    <location>
        <begin position="8"/>
        <end position="198"/>
    </location>
</feature>
<evidence type="ECO:0000256" key="4">
    <source>
        <dbReference type="PROSITE-ProRule" id="PRU01161"/>
    </source>
</evidence>
<gene>
    <name evidence="6" type="ORF">G7071_05460</name>
</gene>
<dbReference type="PROSITE" id="PS51635">
    <property type="entry name" value="PNPLA"/>
    <property type="match status" value="1"/>
</dbReference>
<dbReference type="GO" id="GO:0016042">
    <property type="term" value="P:lipid catabolic process"/>
    <property type="evidence" value="ECO:0007669"/>
    <property type="project" value="UniProtKB-UniRule"/>
</dbReference>
<protein>
    <submittedName>
        <fullName evidence="6">Patatin-like phospholipase family protein</fullName>
    </submittedName>
</protein>
<feature type="active site" description="Nucleophile" evidence="4">
    <location>
        <position position="45"/>
    </location>
</feature>
<evidence type="ECO:0000256" key="3">
    <source>
        <dbReference type="ARBA" id="ARBA00023098"/>
    </source>
</evidence>
<feature type="short sequence motif" description="DGA/G" evidence="4">
    <location>
        <begin position="185"/>
        <end position="187"/>
    </location>
</feature>
<keyword evidence="1 4" id="KW-0378">Hydrolase</keyword>
<dbReference type="PANTHER" id="PTHR14226">
    <property type="entry name" value="NEUROPATHY TARGET ESTERASE/SWISS CHEESE D.MELANOGASTER"/>
    <property type="match status" value="1"/>
</dbReference>
<keyword evidence="7" id="KW-1185">Reference proteome</keyword>
<sequence>MRMPRSALVLGGGGLTGIGWEAGILKGLADRGVDLTAADTVVGTSAGSVIGALVTTDPLDEVYERQVEEPTGELGADYRRSMMLRLVLPMVLPGSITKKGKRIGAAALRAHPAGGHERVEVIRSRIEIDQWPERDLRITAVNADTGEFRVFGPGDGVDIVHAVAASCAVPIVWPPVSIDDTPYIDGGMRSVTNADVARDAEDVVVVIAPLAQAFSRATRISTQLGKCRATRKVVITPDKQALAAFGNNVLDASKRPGAAREGLRQAAAVLDEVAAAWG</sequence>
<keyword evidence="3 4" id="KW-0443">Lipid metabolism</keyword>
<dbReference type="InterPro" id="IPR016035">
    <property type="entry name" value="Acyl_Trfase/lysoPLipase"/>
</dbReference>
<keyword evidence="2 4" id="KW-0442">Lipid degradation</keyword>
<dbReference type="Gene3D" id="3.40.1090.10">
    <property type="entry name" value="Cytosolic phospholipase A2 catalytic domain"/>
    <property type="match status" value="2"/>
</dbReference>
<evidence type="ECO:0000259" key="5">
    <source>
        <dbReference type="PROSITE" id="PS51635"/>
    </source>
</evidence>
<organism evidence="6 7">
    <name type="scientific">Nocardioides piscis</name>
    <dbReference type="NCBI Taxonomy" id="2714938"/>
    <lineage>
        <taxon>Bacteria</taxon>
        <taxon>Bacillati</taxon>
        <taxon>Actinomycetota</taxon>
        <taxon>Actinomycetes</taxon>
        <taxon>Propionibacteriales</taxon>
        <taxon>Nocardioidaceae</taxon>
        <taxon>Nocardioides</taxon>
    </lineage>
</organism>
<dbReference type="KEGG" id="npi:G7071_05460"/>
<evidence type="ECO:0000256" key="2">
    <source>
        <dbReference type="ARBA" id="ARBA00022963"/>
    </source>
</evidence>
<feature type="active site" description="Proton acceptor" evidence="4">
    <location>
        <position position="185"/>
    </location>
</feature>
<dbReference type="GO" id="GO:0016787">
    <property type="term" value="F:hydrolase activity"/>
    <property type="evidence" value="ECO:0007669"/>
    <property type="project" value="UniProtKB-UniRule"/>
</dbReference>
<name>A0A6G7YKK6_9ACTN</name>
<evidence type="ECO:0000313" key="7">
    <source>
        <dbReference type="Proteomes" id="UP000502035"/>
    </source>
</evidence>